<feature type="region of interest" description="Disordered" evidence="7">
    <location>
        <begin position="1"/>
        <end position="63"/>
    </location>
</feature>
<dbReference type="SUPFAM" id="SSF56784">
    <property type="entry name" value="HAD-like"/>
    <property type="match status" value="2"/>
</dbReference>
<dbReference type="FunCoup" id="L9JQN6">
    <property type="interactions" value="127"/>
</dbReference>
<evidence type="ECO:0000256" key="1">
    <source>
        <dbReference type="ARBA" id="ARBA00009589"/>
    </source>
</evidence>
<feature type="compositionally biased region" description="Polar residues" evidence="7">
    <location>
        <begin position="20"/>
        <end position="63"/>
    </location>
</feature>
<dbReference type="STRING" id="246437.L9JQN6"/>
<keyword evidence="4 6" id="KW-0460">Magnesium</keyword>
<dbReference type="FunFam" id="3.40.50.1000:FF:000021">
    <property type="entry name" value="NT5C2 isoform 1"/>
    <property type="match status" value="1"/>
</dbReference>
<keyword evidence="2 6" id="KW-0479">Metal-binding</keyword>
<sequence length="522" mass="58579">MAGVDGGKPWEPSPEPEDLGSSQGLKQNWHQRSLPSTLTQSHALPSCDNTASKPSLPATSSLTDRCPQHKPVWIFVNRSLALGKIRCFGFDMDYTLAGRRLECRVSGAEERGDRPDTYQPGSACPAAYKSPAYEALAFELLLERLVCVGYPHEILRYTYDSAFPTRGLVFDALYGNLLKVDTHGNVLLGVHGFAFLSEAEIWSFYPSKFIQRDDLQRFHILNTLFNLPETYLYACLVDFFSSCSRYTNCDTGYQHGNLFMSFRSLFQDVTDAMNNVHQSGCLKEKTLENLEKYVQKDARIPILLGKMKEVGKVFLATNSSYNYTDAIMTYLFGVGEPEVSARPWRSYFDLIVVDTQKPRFFAEGTVLRQVNTDSGKLRVGTYTGPHQHCAVYSGGSSDVVCELLGVRGKDILYVGDHIFGDILKSKKRQGWRTCLVVPELSWELDIWAREKERSEELKRLDMCLADLYQHMDGSSQGLQVISSTKQEIQMPHESAVEQGQAKVGLASYLSCSCRVSGWGKQG</sequence>
<dbReference type="CDD" id="cd07522">
    <property type="entry name" value="HAD_cN-II"/>
    <property type="match status" value="1"/>
</dbReference>
<dbReference type="PANTHER" id="PTHR12103">
    <property type="entry name" value="5'-NUCLEOTIDASE DOMAIN-CONTAINING"/>
    <property type="match status" value="1"/>
</dbReference>
<organism evidence="8 9">
    <name type="scientific">Tupaia chinensis</name>
    <name type="common">Chinese tree shrew</name>
    <name type="synonym">Tupaia belangeri chinensis</name>
    <dbReference type="NCBI Taxonomy" id="246437"/>
    <lineage>
        <taxon>Eukaryota</taxon>
        <taxon>Metazoa</taxon>
        <taxon>Chordata</taxon>
        <taxon>Craniata</taxon>
        <taxon>Vertebrata</taxon>
        <taxon>Euteleostomi</taxon>
        <taxon>Mammalia</taxon>
        <taxon>Eutheria</taxon>
        <taxon>Euarchontoglires</taxon>
        <taxon>Scandentia</taxon>
        <taxon>Tupaiidae</taxon>
        <taxon>Tupaia</taxon>
    </lineage>
</organism>
<dbReference type="InterPro" id="IPR023214">
    <property type="entry name" value="HAD_sf"/>
</dbReference>
<dbReference type="EMBL" id="KB320971">
    <property type="protein sequence ID" value="ELW51472.1"/>
    <property type="molecule type" value="Genomic_DNA"/>
</dbReference>
<evidence type="ECO:0000256" key="7">
    <source>
        <dbReference type="SAM" id="MobiDB-lite"/>
    </source>
</evidence>
<evidence type="ECO:0000256" key="4">
    <source>
        <dbReference type="ARBA" id="ARBA00022842"/>
    </source>
</evidence>
<evidence type="ECO:0000256" key="3">
    <source>
        <dbReference type="ARBA" id="ARBA00022801"/>
    </source>
</evidence>
<dbReference type="GO" id="GO:0008253">
    <property type="term" value="F:5'-nucleotidase activity"/>
    <property type="evidence" value="ECO:0007669"/>
    <property type="project" value="TreeGrafter"/>
</dbReference>
<dbReference type="Gene3D" id="3.40.50.1000">
    <property type="entry name" value="HAD superfamily/HAD-like"/>
    <property type="match status" value="1"/>
</dbReference>
<comment type="cofactor">
    <cofactor evidence="6">
        <name>Mg(2+)</name>
        <dbReference type="ChEBI" id="CHEBI:18420"/>
    </cofactor>
    <text evidence="6">Binds 1 Mg(2+) ion per subunit.</text>
</comment>
<dbReference type="GO" id="GO:0046037">
    <property type="term" value="P:GMP metabolic process"/>
    <property type="evidence" value="ECO:0007669"/>
    <property type="project" value="UniProtKB-ARBA"/>
</dbReference>
<evidence type="ECO:0000256" key="5">
    <source>
        <dbReference type="PIRSR" id="PIRSR017434-1"/>
    </source>
</evidence>
<protein>
    <submittedName>
        <fullName evidence="8">5'-nucleotidase domain-containing protein 4</fullName>
    </submittedName>
</protein>
<evidence type="ECO:0000256" key="6">
    <source>
        <dbReference type="PIRSR" id="PIRSR017434-2"/>
    </source>
</evidence>
<feature type="binding site" evidence="6">
    <location>
        <position position="93"/>
    </location>
    <ligand>
        <name>GMP</name>
        <dbReference type="ChEBI" id="CHEBI:58115"/>
    </ligand>
</feature>
<comment type="similarity">
    <text evidence="1">Belongs to the 5'(3')-deoxyribonucleotidase family.</text>
</comment>
<reference evidence="9" key="2">
    <citation type="journal article" date="2013" name="Nat. Commun.">
        <title>Genome of the Chinese tree shrew.</title>
        <authorList>
            <person name="Fan Y."/>
            <person name="Huang Z.Y."/>
            <person name="Cao C.C."/>
            <person name="Chen C.S."/>
            <person name="Chen Y.X."/>
            <person name="Fan D.D."/>
            <person name="He J."/>
            <person name="Hou H.L."/>
            <person name="Hu L."/>
            <person name="Hu X.T."/>
            <person name="Jiang X.T."/>
            <person name="Lai R."/>
            <person name="Lang Y.S."/>
            <person name="Liang B."/>
            <person name="Liao S.G."/>
            <person name="Mu D."/>
            <person name="Ma Y.Y."/>
            <person name="Niu Y.Y."/>
            <person name="Sun X.Q."/>
            <person name="Xia J.Q."/>
            <person name="Xiao J."/>
            <person name="Xiong Z.Q."/>
            <person name="Xu L."/>
            <person name="Yang L."/>
            <person name="Zhang Y."/>
            <person name="Zhao W."/>
            <person name="Zhao X.D."/>
            <person name="Zheng Y.T."/>
            <person name="Zhou J.M."/>
            <person name="Zhu Y.B."/>
            <person name="Zhang G.J."/>
            <person name="Wang J."/>
            <person name="Yao Y.G."/>
        </authorList>
    </citation>
    <scope>NUCLEOTIDE SEQUENCE [LARGE SCALE GENOMIC DNA]</scope>
</reference>
<feature type="active site" description="Nucleophile" evidence="5">
    <location>
        <position position="91"/>
    </location>
</feature>
<dbReference type="InterPro" id="IPR036412">
    <property type="entry name" value="HAD-like_sf"/>
</dbReference>
<feature type="binding site" evidence="6">
    <location>
        <position position="416"/>
    </location>
    <ligand>
        <name>Mg(2+)</name>
        <dbReference type="ChEBI" id="CHEBI:18420"/>
    </ligand>
</feature>
<accession>L9JQN6</accession>
<reference evidence="9" key="1">
    <citation type="submission" date="2012-07" db="EMBL/GenBank/DDBJ databases">
        <title>Genome of the Chinese tree shrew, a rising model animal genetically related to primates.</title>
        <authorList>
            <person name="Zhang G."/>
            <person name="Fan Y."/>
            <person name="Yao Y."/>
            <person name="Huang Z."/>
        </authorList>
    </citation>
    <scope>NUCLEOTIDE SEQUENCE [LARGE SCALE GENOMIC DNA]</scope>
</reference>
<dbReference type="AlphaFoldDB" id="L9JQN6"/>
<dbReference type="GO" id="GO:0046054">
    <property type="term" value="P:dGMP metabolic process"/>
    <property type="evidence" value="ECO:0007669"/>
    <property type="project" value="UniProtKB-ARBA"/>
</dbReference>
<feature type="active site" description="Proton donor" evidence="5">
    <location>
        <position position="93"/>
    </location>
</feature>
<proteinExistence type="inferred from homology"/>
<dbReference type="PANTHER" id="PTHR12103:SF18">
    <property type="entry name" value="5'-NUCLEOTIDASE DOMAIN-CONTAINING PROTEIN 4"/>
    <property type="match status" value="1"/>
</dbReference>
<dbReference type="Pfam" id="PF05761">
    <property type="entry name" value="5_nucleotid"/>
    <property type="match status" value="1"/>
</dbReference>
<feature type="binding site" evidence="6">
    <location>
        <position position="91"/>
    </location>
    <ligand>
        <name>Mg(2+)</name>
        <dbReference type="ChEBI" id="CHEBI:18420"/>
    </ligand>
</feature>
<evidence type="ECO:0000313" key="9">
    <source>
        <dbReference type="Proteomes" id="UP000011518"/>
    </source>
</evidence>
<evidence type="ECO:0000313" key="8">
    <source>
        <dbReference type="EMBL" id="ELW51472.1"/>
    </source>
</evidence>
<dbReference type="PIRSF" id="PIRSF017434">
    <property type="entry name" value="Purine_5'-nucleotidase"/>
    <property type="match status" value="1"/>
</dbReference>
<gene>
    <name evidence="8" type="ORF">TREES_T100021685</name>
</gene>
<name>L9JQN6_TUPCH</name>
<dbReference type="InterPro" id="IPR008380">
    <property type="entry name" value="HAD-SF_hydro_IG_5-nucl"/>
</dbReference>
<dbReference type="InterPro" id="IPR016695">
    <property type="entry name" value="Pur_nucleotidase"/>
</dbReference>
<dbReference type="InParanoid" id="L9JQN6"/>
<keyword evidence="9" id="KW-1185">Reference proteome</keyword>
<dbReference type="Proteomes" id="UP000011518">
    <property type="component" value="Unassembled WGS sequence"/>
</dbReference>
<evidence type="ECO:0000256" key="2">
    <source>
        <dbReference type="ARBA" id="ARBA00022723"/>
    </source>
</evidence>
<dbReference type="NCBIfam" id="TIGR02244">
    <property type="entry name" value="HAD-IG-Ncltidse"/>
    <property type="match status" value="1"/>
</dbReference>
<dbReference type="GO" id="GO:0046872">
    <property type="term" value="F:metal ion binding"/>
    <property type="evidence" value="ECO:0007669"/>
    <property type="project" value="UniProtKB-KW"/>
</dbReference>
<keyword evidence="3" id="KW-0378">Hydrolase</keyword>